<comment type="caution">
    <text evidence="1">The sequence shown here is derived from an EMBL/GenBank/DDBJ whole genome shotgun (WGS) entry which is preliminary data.</text>
</comment>
<evidence type="ECO:0000313" key="2">
    <source>
        <dbReference type="Proteomes" id="UP001596047"/>
    </source>
</evidence>
<reference evidence="2" key="1">
    <citation type="journal article" date="2019" name="Int. J. Syst. Evol. Microbiol.">
        <title>The Global Catalogue of Microorganisms (GCM) 10K type strain sequencing project: providing services to taxonomists for standard genome sequencing and annotation.</title>
        <authorList>
            <consortium name="The Broad Institute Genomics Platform"/>
            <consortium name="The Broad Institute Genome Sequencing Center for Infectious Disease"/>
            <person name="Wu L."/>
            <person name="Ma J."/>
        </authorList>
    </citation>
    <scope>NUCLEOTIDE SEQUENCE [LARGE SCALE GENOMIC DNA]</scope>
    <source>
        <strain evidence="2">CGMCC 1.3240</strain>
    </source>
</reference>
<accession>A0ABW0W4Q4</accession>
<evidence type="ECO:0000313" key="1">
    <source>
        <dbReference type="EMBL" id="MFC5651370.1"/>
    </source>
</evidence>
<dbReference type="Proteomes" id="UP001596047">
    <property type="component" value="Unassembled WGS sequence"/>
</dbReference>
<organism evidence="1 2">
    <name type="scientific">Paenibacillus solisilvae</name>
    <dbReference type="NCBI Taxonomy" id="2486751"/>
    <lineage>
        <taxon>Bacteria</taxon>
        <taxon>Bacillati</taxon>
        <taxon>Bacillota</taxon>
        <taxon>Bacilli</taxon>
        <taxon>Bacillales</taxon>
        <taxon>Paenibacillaceae</taxon>
        <taxon>Paenibacillus</taxon>
    </lineage>
</organism>
<sequence>MNGRKKSRLLQQKHAVTGFFCVQLAADYKSLRVQACSLGRQVMLLLSLQNQL</sequence>
<dbReference type="RefSeq" id="WP_379189981.1">
    <property type="nucleotide sequence ID" value="NZ_JBHSOW010000072.1"/>
</dbReference>
<dbReference type="EMBL" id="JBHSOW010000072">
    <property type="protein sequence ID" value="MFC5651370.1"/>
    <property type="molecule type" value="Genomic_DNA"/>
</dbReference>
<keyword evidence="2" id="KW-1185">Reference proteome</keyword>
<protein>
    <submittedName>
        <fullName evidence="1">Uncharacterized protein</fullName>
    </submittedName>
</protein>
<proteinExistence type="predicted"/>
<name>A0ABW0W4Q4_9BACL</name>
<gene>
    <name evidence="1" type="ORF">ACFPYJ_20095</name>
</gene>